<reference evidence="2" key="1">
    <citation type="journal article" date="2021" name="Genome Biol. Evol.">
        <title>The assembled and annotated genome of the fairy-ring fungus Marasmius oreades.</title>
        <authorList>
            <person name="Hiltunen M."/>
            <person name="Ament-Velasquez S.L."/>
            <person name="Johannesson H."/>
        </authorList>
    </citation>
    <scope>NUCLEOTIDE SEQUENCE</scope>
    <source>
        <strain evidence="2">03SP1</strain>
    </source>
</reference>
<keyword evidence="3" id="KW-1185">Reference proteome</keyword>
<feature type="transmembrane region" description="Helical" evidence="1">
    <location>
        <begin position="39"/>
        <end position="60"/>
    </location>
</feature>
<evidence type="ECO:0000256" key="1">
    <source>
        <dbReference type="SAM" id="Phobius"/>
    </source>
</evidence>
<evidence type="ECO:0000313" key="2">
    <source>
        <dbReference type="EMBL" id="KAG7085412.1"/>
    </source>
</evidence>
<sequence length="69" mass="7760">MDGCVFDVLEEKTERKLGSRSGDRRRATKNTHNLKTTGTVVACGAVVVASGFEVVLWRVVRNRLWQMSH</sequence>
<keyword evidence="1" id="KW-0472">Membrane</keyword>
<evidence type="ECO:0000313" key="3">
    <source>
        <dbReference type="Proteomes" id="UP001049176"/>
    </source>
</evidence>
<organism evidence="2 3">
    <name type="scientific">Marasmius oreades</name>
    <name type="common">fairy-ring Marasmius</name>
    <dbReference type="NCBI Taxonomy" id="181124"/>
    <lineage>
        <taxon>Eukaryota</taxon>
        <taxon>Fungi</taxon>
        <taxon>Dikarya</taxon>
        <taxon>Basidiomycota</taxon>
        <taxon>Agaricomycotina</taxon>
        <taxon>Agaricomycetes</taxon>
        <taxon>Agaricomycetidae</taxon>
        <taxon>Agaricales</taxon>
        <taxon>Marasmiineae</taxon>
        <taxon>Marasmiaceae</taxon>
        <taxon>Marasmius</taxon>
    </lineage>
</organism>
<proteinExistence type="predicted"/>
<accession>A0A9P7UIY5</accession>
<keyword evidence="1" id="KW-0812">Transmembrane</keyword>
<dbReference type="Proteomes" id="UP001049176">
    <property type="component" value="Chromosome 11"/>
</dbReference>
<dbReference type="KEGG" id="more:E1B28_002973"/>
<comment type="caution">
    <text evidence="2">The sequence shown here is derived from an EMBL/GenBank/DDBJ whole genome shotgun (WGS) entry which is preliminary data.</text>
</comment>
<keyword evidence="1" id="KW-1133">Transmembrane helix</keyword>
<protein>
    <submittedName>
        <fullName evidence="2">Uncharacterized protein</fullName>
    </submittedName>
</protein>
<dbReference type="EMBL" id="CM032191">
    <property type="protein sequence ID" value="KAG7085412.1"/>
    <property type="molecule type" value="Genomic_DNA"/>
</dbReference>
<dbReference type="GeneID" id="66072049"/>
<dbReference type="AlphaFoldDB" id="A0A9P7UIY5"/>
<name>A0A9P7UIY5_9AGAR</name>
<gene>
    <name evidence="2" type="ORF">E1B28_002973</name>
</gene>
<dbReference type="RefSeq" id="XP_043001883.1">
    <property type="nucleotide sequence ID" value="XM_043159929.1"/>
</dbReference>